<keyword evidence="2" id="KW-1185">Reference proteome</keyword>
<evidence type="ECO:0000313" key="1">
    <source>
        <dbReference type="EMBL" id="MDR6243466.1"/>
    </source>
</evidence>
<dbReference type="Proteomes" id="UP001185028">
    <property type="component" value="Unassembled WGS sequence"/>
</dbReference>
<sequence length="67" mass="7692">MEWDVKEVIDQVKLLNANQKIALLGFLLVKMADELKFRETIVEGIQQISHLHLDEYGFLTPPNGNVQ</sequence>
<accession>A0ABU1IX13</accession>
<dbReference type="EMBL" id="JAVDQH010000004">
    <property type="protein sequence ID" value="MDR6243466.1"/>
    <property type="molecule type" value="Genomic_DNA"/>
</dbReference>
<reference evidence="1 2" key="1">
    <citation type="submission" date="2023-07" db="EMBL/GenBank/DDBJ databases">
        <title>Genomic Encyclopedia of Type Strains, Phase IV (KMG-IV): sequencing the most valuable type-strain genomes for metagenomic binning, comparative biology and taxonomic classification.</title>
        <authorList>
            <person name="Goeker M."/>
        </authorList>
    </citation>
    <scope>NUCLEOTIDE SEQUENCE [LARGE SCALE GENOMIC DNA]</scope>
    <source>
        <strain evidence="1 2">DSM 22170</strain>
    </source>
</reference>
<protein>
    <submittedName>
        <fullName evidence="1">Uncharacterized protein</fullName>
    </submittedName>
</protein>
<comment type="caution">
    <text evidence="1">The sequence shown here is derived from an EMBL/GenBank/DDBJ whole genome shotgun (WGS) entry which is preliminary data.</text>
</comment>
<name>A0ABU1IX13_9BACL</name>
<organism evidence="1 2">
    <name type="scientific">Paenibacillus hunanensis</name>
    <dbReference type="NCBI Taxonomy" id="539262"/>
    <lineage>
        <taxon>Bacteria</taxon>
        <taxon>Bacillati</taxon>
        <taxon>Bacillota</taxon>
        <taxon>Bacilli</taxon>
        <taxon>Bacillales</taxon>
        <taxon>Paenibacillaceae</taxon>
        <taxon>Paenibacillus</taxon>
    </lineage>
</organism>
<dbReference type="RefSeq" id="WP_188773652.1">
    <property type="nucleotide sequence ID" value="NZ_BMMB01000001.1"/>
</dbReference>
<evidence type="ECO:0000313" key="2">
    <source>
        <dbReference type="Proteomes" id="UP001185028"/>
    </source>
</evidence>
<gene>
    <name evidence="1" type="ORF">JOC58_001353</name>
</gene>
<proteinExistence type="predicted"/>